<dbReference type="PANTHER" id="PTHR11564">
    <property type="entry name" value="SIGNAL RECOGNITION PARTICLE 54K PROTEIN SRP54"/>
    <property type="match status" value="1"/>
</dbReference>
<evidence type="ECO:0000259" key="1">
    <source>
        <dbReference type="Pfam" id="PF02978"/>
    </source>
</evidence>
<dbReference type="InterPro" id="IPR022941">
    <property type="entry name" value="SRP54"/>
</dbReference>
<name>A0A0F9H3Y8_9ZZZZ</name>
<dbReference type="AlphaFoldDB" id="A0A0F9H3Y8"/>
<accession>A0A0F9H3Y8</accession>
<dbReference type="InterPro" id="IPR036891">
    <property type="entry name" value="Signal_recog_part_SRP54_M_sf"/>
</dbReference>
<reference evidence="2" key="1">
    <citation type="journal article" date="2015" name="Nature">
        <title>Complex archaea that bridge the gap between prokaryotes and eukaryotes.</title>
        <authorList>
            <person name="Spang A."/>
            <person name="Saw J.H."/>
            <person name="Jorgensen S.L."/>
            <person name="Zaremba-Niedzwiedzka K."/>
            <person name="Martijn J."/>
            <person name="Lind A.E."/>
            <person name="van Eijk R."/>
            <person name="Schleper C."/>
            <person name="Guy L."/>
            <person name="Ettema T.J."/>
        </authorList>
    </citation>
    <scope>NUCLEOTIDE SEQUENCE</scope>
</reference>
<dbReference type="Gene3D" id="1.10.260.30">
    <property type="entry name" value="Signal recognition particle, SRP54 subunit, M-domain"/>
    <property type="match status" value="1"/>
</dbReference>
<organism evidence="2">
    <name type="scientific">marine sediment metagenome</name>
    <dbReference type="NCBI Taxonomy" id="412755"/>
    <lineage>
        <taxon>unclassified sequences</taxon>
        <taxon>metagenomes</taxon>
        <taxon>ecological metagenomes</taxon>
    </lineage>
</organism>
<dbReference type="GO" id="GO:0048500">
    <property type="term" value="C:signal recognition particle"/>
    <property type="evidence" value="ECO:0007669"/>
    <property type="project" value="InterPro"/>
</dbReference>
<dbReference type="PANTHER" id="PTHR11564:SF5">
    <property type="entry name" value="SIGNAL RECOGNITION PARTICLE SUBUNIT SRP54"/>
    <property type="match status" value="1"/>
</dbReference>
<sequence>VTLVEKAQESMDENKVKKLEEKLRKNKFDFQDFLDQLQQIKKMGSLKDILAMIPGMSSQLKNIDIDDKKFKKIEAMIQSMTPDERENPEIIVGRRRIRIAKGSGSTQGDVNALIKQFHDMQKMMKNMGKMGKKGKMGGMMDQFFGS</sequence>
<gene>
    <name evidence="2" type="ORF">LCGC14_1831920</name>
</gene>
<evidence type="ECO:0000313" key="2">
    <source>
        <dbReference type="EMBL" id="KKL97696.1"/>
    </source>
</evidence>
<dbReference type="GO" id="GO:0005525">
    <property type="term" value="F:GTP binding"/>
    <property type="evidence" value="ECO:0007669"/>
    <property type="project" value="InterPro"/>
</dbReference>
<proteinExistence type="predicted"/>
<dbReference type="InterPro" id="IPR004125">
    <property type="entry name" value="Signal_recog_particle_SRP54_M"/>
</dbReference>
<dbReference type="SUPFAM" id="SSF47446">
    <property type="entry name" value="Signal peptide-binding domain"/>
    <property type="match status" value="1"/>
</dbReference>
<feature type="domain" description="Signal recognition particle SRP54 subunit M-domain" evidence="1">
    <location>
        <begin position="27"/>
        <end position="124"/>
    </location>
</feature>
<dbReference type="GO" id="GO:0003924">
    <property type="term" value="F:GTPase activity"/>
    <property type="evidence" value="ECO:0007669"/>
    <property type="project" value="InterPro"/>
</dbReference>
<dbReference type="Pfam" id="PF02978">
    <property type="entry name" value="SRP_SPB"/>
    <property type="match status" value="1"/>
</dbReference>
<dbReference type="GO" id="GO:0006614">
    <property type="term" value="P:SRP-dependent cotranslational protein targeting to membrane"/>
    <property type="evidence" value="ECO:0007669"/>
    <property type="project" value="InterPro"/>
</dbReference>
<protein>
    <recommendedName>
        <fullName evidence="1">Signal recognition particle SRP54 subunit M-domain domain-containing protein</fullName>
    </recommendedName>
</protein>
<comment type="caution">
    <text evidence="2">The sequence shown here is derived from an EMBL/GenBank/DDBJ whole genome shotgun (WGS) entry which is preliminary data.</text>
</comment>
<dbReference type="GO" id="GO:0008312">
    <property type="term" value="F:7S RNA binding"/>
    <property type="evidence" value="ECO:0007669"/>
    <property type="project" value="InterPro"/>
</dbReference>
<dbReference type="EMBL" id="LAZR01018106">
    <property type="protein sequence ID" value="KKL97696.1"/>
    <property type="molecule type" value="Genomic_DNA"/>
</dbReference>
<feature type="non-terminal residue" evidence="2">
    <location>
        <position position="1"/>
    </location>
</feature>